<reference evidence="2" key="1">
    <citation type="journal article" date="2021" name="Nat. Commun.">
        <title>Genetic determinants of endophytism in the Arabidopsis root mycobiome.</title>
        <authorList>
            <person name="Mesny F."/>
            <person name="Miyauchi S."/>
            <person name="Thiergart T."/>
            <person name="Pickel B."/>
            <person name="Atanasova L."/>
            <person name="Karlsson M."/>
            <person name="Huettel B."/>
            <person name="Barry K.W."/>
            <person name="Haridas S."/>
            <person name="Chen C."/>
            <person name="Bauer D."/>
            <person name="Andreopoulos W."/>
            <person name="Pangilinan J."/>
            <person name="LaButti K."/>
            <person name="Riley R."/>
            <person name="Lipzen A."/>
            <person name="Clum A."/>
            <person name="Drula E."/>
            <person name="Henrissat B."/>
            <person name="Kohler A."/>
            <person name="Grigoriev I.V."/>
            <person name="Martin F.M."/>
            <person name="Hacquard S."/>
        </authorList>
    </citation>
    <scope>NUCLEOTIDE SEQUENCE</scope>
    <source>
        <strain evidence="2">MPI-CAGE-AT-0021</strain>
    </source>
</reference>
<keyword evidence="1" id="KW-0812">Transmembrane</keyword>
<keyword evidence="1" id="KW-0472">Membrane</keyword>
<sequence>MLTILHGACARIAIEILRYAIFSWWVRTYDFLLPLDLYILPLSTVIYRNVLGSFLETGRGIGTSIAIRIELTAGPYCEPLLLLVFLIYICLVCYRKLPSRPLTRSVEILHNVRITEFAPQDIWISYVLSIWFLLLGPVDPNVMSFWLARNIAWYGQDDGAHCNMMIMPTAALLALSMPEINFRC</sequence>
<comment type="caution">
    <text evidence="2">The sequence shown here is derived from an EMBL/GenBank/DDBJ whole genome shotgun (WGS) entry which is preliminary data.</text>
</comment>
<dbReference type="EMBL" id="JAGMUU010000007">
    <property type="protein sequence ID" value="KAH7149051.1"/>
    <property type="molecule type" value="Genomic_DNA"/>
</dbReference>
<evidence type="ECO:0000313" key="2">
    <source>
        <dbReference type="EMBL" id="KAH7149051.1"/>
    </source>
</evidence>
<dbReference type="Proteomes" id="UP000717696">
    <property type="component" value="Unassembled WGS sequence"/>
</dbReference>
<protein>
    <submittedName>
        <fullName evidence="2">Uncharacterized protein</fullName>
    </submittedName>
</protein>
<keyword evidence="3" id="KW-1185">Reference proteome</keyword>
<keyword evidence="1" id="KW-1133">Transmembrane helix</keyword>
<dbReference type="AlphaFoldDB" id="A0A9P9EZF7"/>
<evidence type="ECO:0000256" key="1">
    <source>
        <dbReference type="SAM" id="Phobius"/>
    </source>
</evidence>
<accession>A0A9P9EZF7</accession>
<proteinExistence type="predicted"/>
<name>A0A9P9EZF7_9HYPO</name>
<evidence type="ECO:0000313" key="3">
    <source>
        <dbReference type="Proteomes" id="UP000717696"/>
    </source>
</evidence>
<feature type="transmembrane region" description="Helical" evidence="1">
    <location>
        <begin position="76"/>
        <end position="97"/>
    </location>
</feature>
<organism evidence="2 3">
    <name type="scientific">Dactylonectria estremocensis</name>
    <dbReference type="NCBI Taxonomy" id="1079267"/>
    <lineage>
        <taxon>Eukaryota</taxon>
        <taxon>Fungi</taxon>
        <taxon>Dikarya</taxon>
        <taxon>Ascomycota</taxon>
        <taxon>Pezizomycotina</taxon>
        <taxon>Sordariomycetes</taxon>
        <taxon>Hypocreomycetidae</taxon>
        <taxon>Hypocreales</taxon>
        <taxon>Nectriaceae</taxon>
        <taxon>Dactylonectria</taxon>
    </lineage>
</organism>
<gene>
    <name evidence="2" type="ORF">B0J13DRAFT_620955</name>
</gene>